<organism evidence="1 2">
    <name type="scientific">Sphingobium yanoikuyae</name>
    <name type="common">Sphingomonas yanoikuyae</name>
    <dbReference type="NCBI Taxonomy" id="13690"/>
    <lineage>
        <taxon>Bacteria</taxon>
        <taxon>Pseudomonadati</taxon>
        <taxon>Pseudomonadota</taxon>
        <taxon>Alphaproteobacteria</taxon>
        <taxon>Sphingomonadales</taxon>
        <taxon>Sphingomonadaceae</taxon>
        <taxon>Sphingobium</taxon>
    </lineage>
</organism>
<reference evidence="1 2" key="1">
    <citation type="submission" date="2017-04" db="EMBL/GenBank/DDBJ databases">
        <title>Characterization, genome and methylation analysis of a phthalic acid esters degrading strain Sphingobium yanoikuyae SHJ.</title>
        <authorList>
            <person name="Feng L."/>
        </authorList>
    </citation>
    <scope>NUCLEOTIDE SEQUENCE [LARGE SCALE GENOMIC DNA]</scope>
    <source>
        <strain evidence="1 2">SHJ</strain>
    </source>
</reference>
<dbReference type="RefSeq" id="WP_048938535.1">
    <property type="nucleotide sequence ID" value="NZ_CP020925.1"/>
</dbReference>
<protein>
    <recommendedName>
        <fullName evidence="3">DUF1837 domain-containing protein</fullName>
    </recommendedName>
</protein>
<dbReference type="AlphaFoldDB" id="A0A2D1QZ00"/>
<dbReference type="EMBL" id="CP020925">
    <property type="protein sequence ID" value="ATP17842.1"/>
    <property type="molecule type" value="Genomic_DNA"/>
</dbReference>
<gene>
    <name evidence="1" type="ORF">BV87_05230</name>
</gene>
<dbReference type="Proteomes" id="UP000037029">
    <property type="component" value="Chromosome"/>
</dbReference>
<evidence type="ECO:0000313" key="1">
    <source>
        <dbReference type="EMBL" id="ATP17842.1"/>
    </source>
</evidence>
<accession>A0A2D1QZ00</accession>
<sequence>MTTGLDWAVTDLPALARLIAIIALGQADHAARIVDALEPSRAAYAYGTLVADAKAQMAIRGATATKRRVSRIHRDGFLFECISWIVARQEAGARTFLKDPHIDATSHGLDGLIVELDATEPKVVNATICEDKCTIAPRALFRKDVMAKFTDHHQNKRARDLVANTAALIRESGIDGTSASRAAARVLNKRYRSYRAALTSKPLTDAVARAALFKGYSELGGIKPSQRIAATLTIDKSLRGWFQLLADAVITALDDFLEELGDAELDDDV</sequence>
<proteinExistence type="predicted"/>
<name>A0A2D1QZ00_SPHYA</name>
<evidence type="ECO:0000313" key="2">
    <source>
        <dbReference type="Proteomes" id="UP000037029"/>
    </source>
</evidence>
<evidence type="ECO:0008006" key="3">
    <source>
        <dbReference type="Google" id="ProtNLM"/>
    </source>
</evidence>